<reference evidence="1 2" key="1">
    <citation type="submission" date="2021-03" db="EMBL/GenBank/DDBJ databases">
        <title>Complete genome of Polaribacter_sp.SM13.</title>
        <authorList>
            <person name="Jeong S.W."/>
            <person name="Bae J.W."/>
        </authorList>
    </citation>
    <scope>NUCLEOTIDE SEQUENCE [LARGE SCALE GENOMIC DNA]</scope>
    <source>
        <strain evidence="1 2">SM13</strain>
    </source>
</reference>
<proteinExistence type="predicted"/>
<protein>
    <recommendedName>
        <fullName evidence="3">Transglutaminase domain-containing protein</fullName>
    </recommendedName>
</protein>
<dbReference type="PANTHER" id="PTHR35532">
    <property type="entry name" value="SIMILAR TO POLYHYDROXYALKANOATE DEPOLYMERASE"/>
    <property type="match status" value="1"/>
</dbReference>
<evidence type="ECO:0008006" key="3">
    <source>
        <dbReference type="Google" id="ProtNLM"/>
    </source>
</evidence>
<dbReference type="PANTHER" id="PTHR35532:SF5">
    <property type="entry name" value="CARBOHYDRATE-BINDING DOMAIN-CONTAINING PROTEIN"/>
    <property type="match status" value="1"/>
</dbReference>
<organism evidence="1 2">
    <name type="scientific">Polaribacter cellanae</name>
    <dbReference type="NCBI Taxonomy" id="2818493"/>
    <lineage>
        <taxon>Bacteria</taxon>
        <taxon>Pseudomonadati</taxon>
        <taxon>Bacteroidota</taxon>
        <taxon>Flavobacteriia</taxon>
        <taxon>Flavobacteriales</taxon>
        <taxon>Flavobacteriaceae</taxon>
    </lineage>
</organism>
<dbReference type="RefSeq" id="WP_208079542.1">
    <property type="nucleotide sequence ID" value="NZ_CP071869.1"/>
</dbReference>
<accession>A0A975H9Y5</accession>
<name>A0A975H9Y5_9FLAO</name>
<dbReference type="AlphaFoldDB" id="A0A975H9Y5"/>
<keyword evidence="2" id="KW-1185">Reference proteome</keyword>
<gene>
    <name evidence="1" type="ORF">J3359_04430</name>
</gene>
<evidence type="ECO:0000313" key="2">
    <source>
        <dbReference type="Proteomes" id="UP000663920"/>
    </source>
</evidence>
<dbReference type="Proteomes" id="UP000663920">
    <property type="component" value="Chromosome"/>
</dbReference>
<sequence length="576" mass="68075">MAGENKVELIKVLEYYKNQNNKEKLKAAKFLISNLPNNYSYDTINLYKSVIKDIKVIKSDFLINNINLAYNSWKTNPYARDSVSFNHFCEYILPYRHIQGKAIENWRDFFIKKNQNHFKDSYPMSFTKACDSLFIQYKEYKFDYWIIYKRPILKFKDFMKIKRGNCAIKSWFNAYLVNAEGIPMVIDFVPAWGTREGDHQWNALLYGGKTLYFESFWESGNNWFYNPKINNNRFEDDWSGKIRLPKIYRHTFSTHIEGPISDNRLKIEDIPPLFRDIKKIDVSDSYFKAINVEIKFTKAPPKNTYYLYLSVLGVNKKWVPVQWGKITGNKVIFNKMGTDIVYQPGYYKSGTIIPFGNPFHLDHNGNQREFMAEGKRHEVIIKRKYPEKKGLLKEAKLLKGTLIQASNRKDFKNFTILRKINFEPELRPYDIKINPKNKYRYYRLYSKNKITVKKIELFYENLEGKEVSLKGDFISNSSNETDSITWKGIDLGSPQYISKFRFTSPNNLNHVFVGGNYELFYADEGSFISLGKKKADSSCELKFDNVPKRALLYLKCLDGGRQERIFEYRNGKQIWY</sequence>
<evidence type="ECO:0000313" key="1">
    <source>
        <dbReference type="EMBL" id="QTE23535.1"/>
    </source>
</evidence>
<dbReference type="EMBL" id="CP071869">
    <property type="protein sequence ID" value="QTE23535.1"/>
    <property type="molecule type" value="Genomic_DNA"/>
</dbReference>
<dbReference type="Gene3D" id="2.60.120.260">
    <property type="entry name" value="Galactose-binding domain-like"/>
    <property type="match status" value="1"/>
</dbReference>
<dbReference type="KEGG" id="pcea:J3359_04430"/>